<dbReference type="AlphaFoldDB" id="A0ABD3N6N6"/>
<evidence type="ECO:0000313" key="10">
    <source>
        <dbReference type="EMBL" id="KAL3770212.1"/>
    </source>
</evidence>
<evidence type="ECO:0000256" key="2">
    <source>
        <dbReference type="ARBA" id="ARBA00022679"/>
    </source>
</evidence>
<dbReference type="PANTHER" id="PTHR22883">
    <property type="entry name" value="ZINC FINGER DHHC DOMAIN CONTAINING PROTEIN"/>
    <property type="match status" value="1"/>
</dbReference>
<evidence type="ECO:0000256" key="6">
    <source>
        <dbReference type="ARBA" id="ARBA00023315"/>
    </source>
</evidence>
<evidence type="ECO:0000256" key="1">
    <source>
        <dbReference type="ARBA" id="ARBA00004141"/>
    </source>
</evidence>
<keyword evidence="2 7" id="KW-0808">Transferase</keyword>
<dbReference type="InterPro" id="IPR039859">
    <property type="entry name" value="PFA4/ZDH16/20/ERF2-like"/>
</dbReference>
<feature type="transmembrane region" description="Helical" evidence="7">
    <location>
        <begin position="163"/>
        <end position="184"/>
    </location>
</feature>
<feature type="transmembrane region" description="Helical" evidence="7">
    <location>
        <begin position="294"/>
        <end position="312"/>
    </location>
</feature>
<proteinExistence type="inferred from homology"/>
<comment type="domain">
    <text evidence="7">The DHHC domain is required for palmitoyltransferase activity.</text>
</comment>
<comment type="subcellular location">
    <subcellularLocation>
        <location evidence="1">Membrane</location>
        <topology evidence="1">Multi-pass membrane protein</topology>
    </subcellularLocation>
</comment>
<comment type="catalytic activity">
    <reaction evidence="7">
        <text>L-cysteinyl-[protein] + hexadecanoyl-CoA = S-hexadecanoyl-L-cysteinyl-[protein] + CoA</text>
        <dbReference type="Rhea" id="RHEA:36683"/>
        <dbReference type="Rhea" id="RHEA-COMP:10131"/>
        <dbReference type="Rhea" id="RHEA-COMP:11032"/>
        <dbReference type="ChEBI" id="CHEBI:29950"/>
        <dbReference type="ChEBI" id="CHEBI:57287"/>
        <dbReference type="ChEBI" id="CHEBI:57379"/>
        <dbReference type="ChEBI" id="CHEBI:74151"/>
        <dbReference type="EC" id="2.3.1.225"/>
    </reaction>
</comment>
<evidence type="ECO:0000256" key="3">
    <source>
        <dbReference type="ARBA" id="ARBA00022692"/>
    </source>
</evidence>
<comment type="caution">
    <text evidence="10">The sequence shown here is derived from an EMBL/GenBank/DDBJ whole genome shotgun (WGS) entry which is preliminary data.</text>
</comment>
<dbReference type="EMBL" id="JALLBG020000044">
    <property type="protein sequence ID" value="KAL3770212.1"/>
    <property type="molecule type" value="Genomic_DNA"/>
</dbReference>
<keyword evidence="11" id="KW-1185">Reference proteome</keyword>
<reference evidence="10 11" key="1">
    <citation type="submission" date="2024-10" db="EMBL/GenBank/DDBJ databases">
        <title>Updated reference genomes for cyclostephanoid diatoms.</title>
        <authorList>
            <person name="Roberts W.R."/>
            <person name="Alverson A.J."/>
        </authorList>
    </citation>
    <scope>NUCLEOTIDE SEQUENCE [LARGE SCALE GENOMIC DNA]</scope>
    <source>
        <strain evidence="10 11">AJA232-27</strain>
    </source>
</reference>
<feature type="domain" description="Palmitoyltransferase DHHC" evidence="9">
    <location>
        <begin position="246"/>
        <end position="310"/>
    </location>
</feature>
<accession>A0ABD3N6N6</accession>
<evidence type="ECO:0000259" key="9">
    <source>
        <dbReference type="Pfam" id="PF01529"/>
    </source>
</evidence>
<gene>
    <name evidence="10" type="ORF">ACHAWU_009152</name>
</gene>
<keyword evidence="4 7" id="KW-1133">Transmembrane helix</keyword>
<keyword evidence="5 7" id="KW-0472">Membrane</keyword>
<evidence type="ECO:0000256" key="7">
    <source>
        <dbReference type="RuleBase" id="RU079119"/>
    </source>
</evidence>
<sequence>MSSLEIIANDDDDHELQQNENHNDDRKLLSIDELNSDRERSKLRHWKESDYAAGLVEPTWADEWEVYRKKHCCDWGCGCVTYPSAVVCTWLGAGRIGNMAVLKERYVMVEADDDDDENTVVVDKEERQLSRQSNNTTDAKTTPDATPKQLVRKREIQLVVGPYWPLLIFITYPLIFGMSAFTLYRGIPGKPLFIQILWAILTVQLIRSLFNTGFRDPGVLPRRMTVPSAKENSNGLRLVHNSRSWKWDDRAHSYRPKNSTYCPECKVVVEEFDHTCPWTGTAIGKKNMGSFQTFVKLVFVCLVLDSFLLISAV</sequence>
<feature type="region of interest" description="Disordered" evidence="8">
    <location>
        <begin position="123"/>
        <end position="146"/>
    </location>
</feature>
<keyword evidence="3 7" id="KW-0812">Transmembrane</keyword>
<dbReference type="GO" id="GO:0016020">
    <property type="term" value="C:membrane"/>
    <property type="evidence" value="ECO:0007669"/>
    <property type="project" value="UniProtKB-SubCell"/>
</dbReference>
<name>A0ABD3N6N6_9STRA</name>
<keyword evidence="6 7" id="KW-0012">Acyltransferase</keyword>
<dbReference type="InterPro" id="IPR001594">
    <property type="entry name" value="Palmitoyltrfase_DHHC"/>
</dbReference>
<dbReference type="Proteomes" id="UP001530293">
    <property type="component" value="Unassembled WGS sequence"/>
</dbReference>
<feature type="transmembrane region" description="Helical" evidence="7">
    <location>
        <begin position="196"/>
        <end position="214"/>
    </location>
</feature>
<organism evidence="10 11">
    <name type="scientific">Discostella pseudostelligera</name>
    <dbReference type="NCBI Taxonomy" id="259834"/>
    <lineage>
        <taxon>Eukaryota</taxon>
        <taxon>Sar</taxon>
        <taxon>Stramenopiles</taxon>
        <taxon>Ochrophyta</taxon>
        <taxon>Bacillariophyta</taxon>
        <taxon>Coscinodiscophyceae</taxon>
        <taxon>Thalassiosirophycidae</taxon>
        <taxon>Stephanodiscales</taxon>
        <taxon>Stephanodiscaceae</taxon>
        <taxon>Discostella</taxon>
    </lineage>
</organism>
<evidence type="ECO:0000256" key="8">
    <source>
        <dbReference type="SAM" id="MobiDB-lite"/>
    </source>
</evidence>
<evidence type="ECO:0000313" key="11">
    <source>
        <dbReference type="Proteomes" id="UP001530293"/>
    </source>
</evidence>
<comment type="similarity">
    <text evidence="7">Belongs to the DHHC palmitoyltransferase family.</text>
</comment>
<dbReference type="EC" id="2.3.1.225" evidence="7"/>
<feature type="compositionally biased region" description="Low complexity" evidence="8">
    <location>
        <begin position="134"/>
        <end position="146"/>
    </location>
</feature>
<dbReference type="Pfam" id="PF01529">
    <property type="entry name" value="DHHC"/>
    <property type="match status" value="1"/>
</dbReference>
<dbReference type="GO" id="GO:0019706">
    <property type="term" value="F:protein-cysteine S-palmitoyltransferase activity"/>
    <property type="evidence" value="ECO:0007669"/>
    <property type="project" value="UniProtKB-EC"/>
</dbReference>
<evidence type="ECO:0000256" key="4">
    <source>
        <dbReference type="ARBA" id="ARBA00022989"/>
    </source>
</evidence>
<protein>
    <recommendedName>
        <fullName evidence="7">Palmitoyltransferase</fullName>
        <ecNumber evidence="7">2.3.1.225</ecNumber>
    </recommendedName>
</protein>
<dbReference type="PROSITE" id="PS50216">
    <property type="entry name" value="DHHC"/>
    <property type="match status" value="1"/>
</dbReference>
<evidence type="ECO:0000256" key="5">
    <source>
        <dbReference type="ARBA" id="ARBA00023136"/>
    </source>
</evidence>